<evidence type="ECO:0000259" key="1">
    <source>
        <dbReference type="Pfam" id="PF06722"/>
    </source>
</evidence>
<dbReference type="SUPFAM" id="SSF53756">
    <property type="entry name" value="UDP-Glycosyltransferase/glycogen phosphorylase"/>
    <property type="match status" value="1"/>
</dbReference>
<organism evidence="2 3">
    <name type="scientific">Vallitalea pronyensis</name>
    <dbReference type="NCBI Taxonomy" id="1348613"/>
    <lineage>
        <taxon>Bacteria</taxon>
        <taxon>Bacillati</taxon>
        <taxon>Bacillota</taxon>
        <taxon>Clostridia</taxon>
        <taxon>Lachnospirales</taxon>
        <taxon>Vallitaleaceae</taxon>
        <taxon>Vallitalea</taxon>
    </lineage>
</organism>
<gene>
    <name evidence="2" type="ORF">HZI73_05835</name>
</gene>
<dbReference type="InterPro" id="IPR050426">
    <property type="entry name" value="Glycosyltransferase_28"/>
</dbReference>
<dbReference type="Proteomes" id="UP000683246">
    <property type="component" value="Chromosome"/>
</dbReference>
<dbReference type="GO" id="GO:0016758">
    <property type="term" value="F:hexosyltransferase activity"/>
    <property type="evidence" value="ECO:0007669"/>
    <property type="project" value="UniProtKB-ARBA"/>
</dbReference>
<proteinExistence type="predicted"/>
<dbReference type="GO" id="GO:0008194">
    <property type="term" value="F:UDP-glycosyltransferase activity"/>
    <property type="evidence" value="ECO:0007669"/>
    <property type="project" value="InterPro"/>
</dbReference>
<dbReference type="CDD" id="cd03784">
    <property type="entry name" value="GT1_Gtf-like"/>
    <property type="match status" value="1"/>
</dbReference>
<sequence length="420" mass="48977">MSTVVFFGYPFDGHIFPTLGLIKELVARGLKVFYYASSPYKKVIEEAGATCCYYKARFRFKKYKEDTDQPLKQKTFLQEYAFQQNNFLKLYDINKRVIAYHEHEIMALEPDIIIHDTLCVWGKLLAHKMGIPSIASHVDFIYTQALRRFDLWHILKEKLNLVDDELSKYQAKFLKFFEGDLHKLAIEGMTIDDFLKLFYSDYLNITYLPLAFQPHSDKLDKKLYQFIGYEKDKRKQNIRFPFKKLGNKPIIYISMGSTHWKQCLHFYEVCIHTFKQNNHSVVISTCNRQIYQKLKSTKIPSHFTIKNYVPQIELLKRAGVYICHGGLSSIRESVSYQVPLIIIPTSFDQVIAAQQVEKFGIGIYIKSFDISSNELKAHIKLAYCNKQMIRNSKELNQLFMDAGGSSKAADHILNIKNLMS</sequence>
<dbReference type="PANTHER" id="PTHR48050:SF13">
    <property type="entry name" value="STEROL 3-BETA-GLUCOSYLTRANSFERASE UGT80A2"/>
    <property type="match status" value="1"/>
</dbReference>
<dbReference type="EMBL" id="CP058649">
    <property type="protein sequence ID" value="QUI21847.1"/>
    <property type="molecule type" value="Genomic_DNA"/>
</dbReference>
<keyword evidence="3" id="KW-1185">Reference proteome</keyword>
<evidence type="ECO:0000313" key="2">
    <source>
        <dbReference type="EMBL" id="QUI21847.1"/>
    </source>
</evidence>
<dbReference type="PANTHER" id="PTHR48050">
    <property type="entry name" value="STEROL 3-BETA-GLUCOSYLTRANSFERASE"/>
    <property type="match status" value="1"/>
</dbReference>
<dbReference type="AlphaFoldDB" id="A0A8J8MI34"/>
<accession>A0A8J8MI34</accession>
<dbReference type="Gene3D" id="3.40.50.2000">
    <property type="entry name" value="Glycogen Phosphorylase B"/>
    <property type="match status" value="2"/>
</dbReference>
<dbReference type="GO" id="GO:0017000">
    <property type="term" value="P:antibiotic biosynthetic process"/>
    <property type="evidence" value="ECO:0007669"/>
    <property type="project" value="UniProtKB-ARBA"/>
</dbReference>
<dbReference type="InterPro" id="IPR010610">
    <property type="entry name" value="EryCIII-like_C"/>
</dbReference>
<reference evidence="2" key="1">
    <citation type="submission" date="2020-07" db="EMBL/GenBank/DDBJ databases">
        <title>Vallitalea pronyensis genome.</title>
        <authorList>
            <person name="Postec A."/>
        </authorList>
    </citation>
    <scope>NUCLEOTIDE SEQUENCE</scope>
    <source>
        <strain evidence="2">FatNI3</strain>
    </source>
</reference>
<name>A0A8J8MI34_9FIRM</name>
<dbReference type="Pfam" id="PF06722">
    <property type="entry name" value="EryCIII-like_C"/>
    <property type="match status" value="1"/>
</dbReference>
<dbReference type="InterPro" id="IPR002213">
    <property type="entry name" value="UDP_glucos_trans"/>
</dbReference>
<feature type="domain" description="Erythromycin biosynthesis protein CIII-like C-terminal" evidence="1">
    <location>
        <begin position="293"/>
        <end position="396"/>
    </location>
</feature>
<evidence type="ECO:0000313" key="3">
    <source>
        <dbReference type="Proteomes" id="UP000683246"/>
    </source>
</evidence>
<protein>
    <recommendedName>
        <fullName evidence="1">Erythromycin biosynthesis protein CIII-like C-terminal domain-containing protein</fullName>
    </recommendedName>
</protein>
<dbReference type="RefSeq" id="WP_212697317.1">
    <property type="nucleotide sequence ID" value="NZ_CP058649.1"/>
</dbReference>
<dbReference type="KEGG" id="vpy:HZI73_05835"/>